<dbReference type="Proteomes" id="UP000273022">
    <property type="component" value="Unassembled WGS sequence"/>
</dbReference>
<dbReference type="AlphaFoldDB" id="A0A3A6U1I4"/>
<keyword evidence="2" id="KW-1133">Transmembrane helix</keyword>
<name>A0A3A6U1I4_9GAMM</name>
<organism evidence="3 4">
    <name type="scientific">Parashewanella spongiae</name>
    <dbReference type="NCBI Taxonomy" id="342950"/>
    <lineage>
        <taxon>Bacteria</taxon>
        <taxon>Pseudomonadati</taxon>
        <taxon>Pseudomonadota</taxon>
        <taxon>Gammaproteobacteria</taxon>
        <taxon>Alteromonadales</taxon>
        <taxon>Shewanellaceae</taxon>
        <taxon>Parashewanella</taxon>
    </lineage>
</organism>
<sequence>MAIQTVTKSELAGLWAANYLTHVVTEGIALGPAAPMAPFMALGTATIQTTIQYEIRNSKHADNKMLNVGTWIAEAGLVTIATGGFAAFFRGGKLTLGIGKAACTSLFSNLSAEALDQFFAHQGFPQESRLRRWGRPMTKLISSVPLGVGFSYLLGGSTTAAGAGAVVKNGLRQEHEIDTRQAEMPTNDTAQNPEATTQSSPSIPTPVSENQPSEGSHVNLPLTLGIALPGGVLFITLGICLCGLVIHSAKDASKAANLLLKKCQDANLNYTKKDVLKAISEYGEEAEHKLLVDSIPARQIHGVIERTTTV</sequence>
<keyword evidence="4" id="KW-1185">Reference proteome</keyword>
<evidence type="ECO:0000313" key="3">
    <source>
        <dbReference type="EMBL" id="RJY19298.1"/>
    </source>
</evidence>
<evidence type="ECO:0000256" key="1">
    <source>
        <dbReference type="SAM" id="MobiDB-lite"/>
    </source>
</evidence>
<feature type="region of interest" description="Disordered" evidence="1">
    <location>
        <begin position="178"/>
        <end position="216"/>
    </location>
</feature>
<feature type="transmembrane region" description="Helical" evidence="2">
    <location>
        <begin position="222"/>
        <end position="246"/>
    </location>
</feature>
<dbReference type="EMBL" id="QYYH01000005">
    <property type="protein sequence ID" value="RJY19298.1"/>
    <property type="molecule type" value="Genomic_DNA"/>
</dbReference>
<accession>A0A3A6U1I4</accession>
<evidence type="ECO:0000313" key="4">
    <source>
        <dbReference type="Proteomes" id="UP000273022"/>
    </source>
</evidence>
<reference evidence="3 4" key="1">
    <citation type="submission" date="2018-09" db="EMBL/GenBank/DDBJ databases">
        <title>Phylogeny of the Shewanellaceae, and recommendation for two new genera, Pseudoshewanella and Parashewanella.</title>
        <authorList>
            <person name="Wang G."/>
        </authorList>
    </citation>
    <scope>NUCLEOTIDE SEQUENCE [LARGE SCALE GENOMIC DNA]</scope>
    <source>
        <strain evidence="3 4">KCTC 22492</strain>
    </source>
</reference>
<keyword evidence="2" id="KW-0812">Transmembrane</keyword>
<keyword evidence="2" id="KW-0472">Membrane</keyword>
<comment type="caution">
    <text evidence="3">The sequence shown here is derived from an EMBL/GenBank/DDBJ whole genome shotgun (WGS) entry which is preliminary data.</text>
</comment>
<gene>
    <name evidence="3" type="ORF">D5R81_01505</name>
</gene>
<feature type="compositionally biased region" description="Polar residues" evidence="1">
    <location>
        <begin position="184"/>
        <end position="216"/>
    </location>
</feature>
<protein>
    <submittedName>
        <fullName evidence="3">Uncharacterized protein</fullName>
    </submittedName>
</protein>
<evidence type="ECO:0000256" key="2">
    <source>
        <dbReference type="SAM" id="Phobius"/>
    </source>
</evidence>
<dbReference type="RefSeq" id="WP_121851893.1">
    <property type="nucleotide sequence ID" value="NZ_CP037952.1"/>
</dbReference>
<proteinExistence type="predicted"/>